<dbReference type="InterPro" id="IPR026350">
    <property type="entry name" value="GxxExxY"/>
</dbReference>
<dbReference type="Proteomes" id="UP000318288">
    <property type="component" value="Unassembled WGS sequence"/>
</dbReference>
<reference evidence="1 2" key="1">
    <citation type="submission" date="2019-02" db="EMBL/GenBank/DDBJ databases">
        <title>Deep-cultivation of Planctomycetes and their phenomic and genomic characterization uncovers novel biology.</title>
        <authorList>
            <person name="Wiegand S."/>
            <person name="Jogler M."/>
            <person name="Boedeker C."/>
            <person name="Pinto D."/>
            <person name="Vollmers J."/>
            <person name="Rivas-Marin E."/>
            <person name="Kohn T."/>
            <person name="Peeters S.H."/>
            <person name="Heuer A."/>
            <person name="Rast P."/>
            <person name="Oberbeckmann S."/>
            <person name="Bunk B."/>
            <person name="Jeske O."/>
            <person name="Meyerdierks A."/>
            <person name="Storesund J.E."/>
            <person name="Kallscheuer N."/>
            <person name="Luecker S."/>
            <person name="Lage O.M."/>
            <person name="Pohl T."/>
            <person name="Merkel B.J."/>
            <person name="Hornburger P."/>
            <person name="Mueller R.-W."/>
            <person name="Bruemmer F."/>
            <person name="Labrenz M."/>
            <person name="Spormann A.M."/>
            <person name="Op Den Camp H."/>
            <person name="Overmann J."/>
            <person name="Amann R."/>
            <person name="Jetten M.S.M."/>
            <person name="Mascher T."/>
            <person name="Medema M.H."/>
            <person name="Devos D.P."/>
            <person name="Kaster A.-K."/>
            <person name="Ovreas L."/>
            <person name="Rohde M."/>
            <person name="Galperin M.Y."/>
            <person name="Jogler C."/>
        </authorList>
    </citation>
    <scope>NUCLEOTIDE SEQUENCE [LARGE SCALE GENOMIC DNA]</scope>
    <source>
        <strain evidence="1 2">Poly51</strain>
    </source>
</reference>
<name>A0A5C6E7K0_9BACT</name>
<comment type="caution">
    <text evidence="1">The sequence shown here is derived from an EMBL/GenBank/DDBJ whole genome shotgun (WGS) entry which is preliminary data.</text>
</comment>
<sequence>MTENEVAKVIVDVAYHVHVGLGPGLLESVYQEVMVYELRKRGLVVLPKVGVPIVWDELEFEKGFEADLIVEGLVIVELKSVEAIHPVHKKQLLTYLRLGAIRVVRL</sequence>
<keyword evidence="2" id="KW-1185">Reference proteome</keyword>
<dbReference type="NCBIfam" id="TIGR04256">
    <property type="entry name" value="GxxExxY"/>
    <property type="match status" value="1"/>
</dbReference>
<proteinExistence type="predicted"/>
<dbReference type="Pfam" id="PF13366">
    <property type="entry name" value="PDDEXK_3"/>
    <property type="match status" value="1"/>
</dbReference>
<evidence type="ECO:0000313" key="1">
    <source>
        <dbReference type="EMBL" id="TWU44778.1"/>
    </source>
</evidence>
<dbReference type="RefSeq" id="WP_146462263.1">
    <property type="nucleotide sequence ID" value="NZ_SJPW01000009.1"/>
</dbReference>
<evidence type="ECO:0000313" key="2">
    <source>
        <dbReference type="Proteomes" id="UP000318288"/>
    </source>
</evidence>
<dbReference type="AlphaFoldDB" id="A0A5C6E7K0"/>
<dbReference type="EMBL" id="SJPW01000009">
    <property type="protein sequence ID" value="TWU44778.1"/>
    <property type="molecule type" value="Genomic_DNA"/>
</dbReference>
<accession>A0A5C6E7K0</accession>
<organism evidence="1 2">
    <name type="scientific">Rubripirellula tenax</name>
    <dbReference type="NCBI Taxonomy" id="2528015"/>
    <lineage>
        <taxon>Bacteria</taxon>
        <taxon>Pseudomonadati</taxon>
        <taxon>Planctomycetota</taxon>
        <taxon>Planctomycetia</taxon>
        <taxon>Pirellulales</taxon>
        <taxon>Pirellulaceae</taxon>
        <taxon>Rubripirellula</taxon>
    </lineage>
</organism>
<protein>
    <recommendedName>
        <fullName evidence="3">GxxExxY protein</fullName>
    </recommendedName>
</protein>
<gene>
    <name evidence="1" type="ORF">Poly51_58440</name>
</gene>
<evidence type="ECO:0008006" key="3">
    <source>
        <dbReference type="Google" id="ProtNLM"/>
    </source>
</evidence>
<dbReference type="OrthoDB" id="9806869at2"/>